<dbReference type="InterPro" id="IPR018035">
    <property type="entry name" value="Flagellar_FliH/T3SS_HrpE"/>
</dbReference>
<keyword evidence="4" id="KW-0813">Transport</keyword>
<name>H1XPZ4_CALAY</name>
<dbReference type="HOGENOM" id="CLU_1212965_0_0_0"/>
<feature type="domain" description="Flagellar assembly protein FliH/Type III secretion system HrpE" evidence="9">
    <location>
        <begin position="87"/>
        <end position="217"/>
    </location>
</feature>
<evidence type="ECO:0000259" key="9">
    <source>
        <dbReference type="Pfam" id="PF02108"/>
    </source>
</evidence>
<evidence type="ECO:0000256" key="2">
    <source>
        <dbReference type="ARBA" id="ARBA00006602"/>
    </source>
</evidence>
<keyword evidence="12" id="KW-1185">Reference proteome</keyword>
<keyword evidence="8" id="KW-0175">Coiled coil</keyword>
<comment type="similarity">
    <text evidence="2">Belongs to the FliH family.</text>
</comment>
<keyword evidence="7" id="KW-1006">Bacterial flagellum protein export</keyword>
<dbReference type="KEGG" id="caby:Cabys_1471"/>
<protein>
    <recommendedName>
        <fullName evidence="3">Flagellar assembly protein FliH</fullName>
    </recommendedName>
</protein>
<reference evidence="10 13" key="2">
    <citation type="submission" date="2016-11" db="EMBL/GenBank/DDBJ databases">
        <title>Genomic analysis of Caldithrix abyssi and proposal of a novel bacterial phylum Caldithrichaeota.</title>
        <authorList>
            <person name="Kublanov I."/>
            <person name="Sigalova O."/>
            <person name="Gavrilov S."/>
            <person name="Lebedinsky A."/>
            <person name="Ivanova N."/>
            <person name="Daum C."/>
            <person name="Reddy T."/>
            <person name="Klenk H.P."/>
            <person name="Goker M."/>
            <person name="Reva O."/>
            <person name="Miroshnichenko M."/>
            <person name="Kyprides N."/>
            <person name="Woyke T."/>
            <person name="Gelfand M."/>
        </authorList>
    </citation>
    <scope>NUCLEOTIDE SEQUENCE [LARGE SCALE GENOMIC DNA]</scope>
    <source>
        <strain evidence="10 13">LF13</strain>
    </source>
</reference>
<accession>H1XPZ4</accession>
<evidence type="ECO:0000256" key="6">
    <source>
        <dbReference type="ARBA" id="ARBA00022927"/>
    </source>
</evidence>
<dbReference type="EMBL" id="CP018099">
    <property type="protein sequence ID" value="APF18220.1"/>
    <property type="molecule type" value="Genomic_DNA"/>
</dbReference>
<evidence type="ECO:0000313" key="11">
    <source>
        <dbReference type="EMBL" id="EHO42245.1"/>
    </source>
</evidence>
<keyword evidence="6" id="KW-0653">Protein transport</keyword>
<proteinExistence type="inferred from homology"/>
<evidence type="ECO:0000256" key="3">
    <source>
        <dbReference type="ARBA" id="ARBA00016507"/>
    </source>
</evidence>
<dbReference type="PaxDb" id="880073-Calab_2635"/>
<dbReference type="Proteomes" id="UP000183868">
    <property type="component" value="Chromosome"/>
</dbReference>
<organism evidence="11 12">
    <name type="scientific">Caldithrix abyssi DSM 13497</name>
    <dbReference type="NCBI Taxonomy" id="880073"/>
    <lineage>
        <taxon>Bacteria</taxon>
        <taxon>Pseudomonadati</taxon>
        <taxon>Calditrichota</taxon>
        <taxon>Calditrichia</taxon>
        <taxon>Calditrichales</taxon>
        <taxon>Calditrichaceae</taxon>
        <taxon>Caldithrix</taxon>
    </lineage>
</organism>
<dbReference type="Pfam" id="PF02108">
    <property type="entry name" value="FliH"/>
    <property type="match status" value="1"/>
</dbReference>
<evidence type="ECO:0000256" key="7">
    <source>
        <dbReference type="ARBA" id="ARBA00023225"/>
    </source>
</evidence>
<evidence type="ECO:0000313" key="12">
    <source>
        <dbReference type="Proteomes" id="UP000004671"/>
    </source>
</evidence>
<reference evidence="11 12" key="1">
    <citation type="submission" date="2011-09" db="EMBL/GenBank/DDBJ databases">
        <title>The permanent draft genome of Caldithrix abyssi DSM 13497.</title>
        <authorList>
            <consortium name="US DOE Joint Genome Institute (JGI-PGF)"/>
            <person name="Lucas S."/>
            <person name="Han J."/>
            <person name="Lapidus A."/>
            <person name="Bruce D."/>
            <person name="Goodwin L."/>
            <person name="Pitluck S."/>
            <person name="Peters L."/>
            <person name="Kyrpides N."/>
            <person name="Mavromatis K."/>
            <person name="Ivanova N."/>
            <person name="Mikhailova N."/>
            <person name="Chertkov O."/>
            <person name="Detter J.C."/>
            <person name="Tapia R."/>
            <person name="Han C."/>
            <person name="Land M."/>
            <person name="Hauser L."/>
            <person name="Markowitz V."/>
            <person name="Cheng J.-F."/>
            <person name="Hugenholtz P."/>
            <person name="Woyke T."/>
            <person name="Wu D."/>
            <person name="Spring S."/>
            <person name="Brambilla E."/>
            <person name="Klenk H.-P."/>
            <person name="Eisen J.A."/>
        </authorList>
    </citation>
    <scope>NUCLEOTIDE SEQUENCE [LARGE SCALE GENOMIC DNA]</scope>
    <source>
        <strain evidence="11 12">DSM 13497</strain>
    </source>
</reference>
<evidence type="ECO:0000313" key="13">
    <source>
        <dbReference type="Proteomes" id="UP000183868"/>
    </source>
</evidence>
<dbReference type="Proteomes" id="UP000004671">
    <property type="component" value="Chromosome"/>
</dbReference>
<dbReference type="InterPro" id="IPR051472">
    <property type="entry name" value="T3SS_Stator/FliH"/>
</dbReference>
<evidence type="ECO:0000256" key="5">
    <source>
        <dbReference type="ARBA" id="ARBA00022795"/>
    </source>
</evidence>
<evidence type="ECO:0000256" key="1">
    <source>
        <dbReference type="ARBA" id="ARBA00003041"/>
    </source>
</evidence>
<dbReference type="InParanoid" id="H1XPZ4"/>
<dbReference type="GO" id="GO:0015031">
    <property type="term" value="P:protein transport"/>
    <property type="evidence" value="ECO:0007669"/>
    <property type="project" value="UniProtKB-KW"/>
</dbReference>
<dbReference type="OrthoDB" id="19020at2"/>
<dbReference type="AlphaFoldDB" id="H1XPZ4"/>
<sequence>MLQFKVKISKPIKNIEPQIIDSRQAKNDSTAGKEKSGKASLVEAQKIKILKDRIKILELELQRAREESFKAGYEEGKQNTLRAANERIAEARQQIERIQKDYRESVERIEKPLLELAKKMAQKVLEIELSLTDEHHQILMNQLRRMIQEVQNEKHVTVQVNPLHLPDLNSADIKEAFHLPKEMELTVLQGKQLKKGEAFVSSDHFYIDGRFESQIEELGNQLIHGEEE</sequence>
<dbReference type="PANTHER" id="PTHR34982">
    <property type="entry name" value="YOP PROTEINS TRANSLOCATION PROTEIN L"/>
    <property type="match status" value="1"/>
</dbReference>
<evidence type="ECO:0000256" key="8">
    <source>
        <dbReference type="SAM" id="Coils"/>
    </source>
</evidence>
<keyword evidence="10" id="KW-0966">Cell projection</keyword>
<feature type="coiled-coil region" evidence="8">
    <location>
        <begin position="47"/>
        <end position="108"/>
    </location>
</feature>
<dbReference type="RefSeq" id="WP_006929529.1">
    <property type="nucleotide sequence ID" value="NZ_CM001402.1"/>
</dbReference>
<evidence type="ECO:0000313" key="10">
    <source>
        <dbReference type="EMBL" id="APF18220.1"/>
    </source>
</evidence>
<dbReference type="GO" id="GO:0005829">
    <property type="term" value="C:cytosol"/>
    <property type="evidence" value="ECO:0007669"/>
    <property type="project" value="TreeGrafter"/>
</dbReference>
<keyword evidence="10" id="KW-0282">Flagellum</keyword>
<dbReference type="EMBL" id="CM001402">
    <property type="protein sequence ID" value="EHO42245.1"/>
    <property type="molecule type" value="Genomic_DNA"/>
</dbReference>
<dbReference type="GO" id="GO:0044781">
    <property type="term" value="P:bacterial-type flagellum organization"/>
    <property type="evidence" value="ECO:0007669"/>
    <property type="project" value="UniProtKB-KW"/>
</dbReference>
<comment type="function">
    <text evidence="1">Needed for flagellar regrowth and assembly.</text>
</comment>
<keyword evidence="10" id="KW-0969">Cilium</keyword>
<dbReference type="PANTHER" id="PTHR34982:SF1">
    <property type="entry name" value="FLAGELLAR ASSEMBLY PROTEIN FLIH"/>
    <property type="match status" value="1"/>
</dbReference>
<dbReference type="STRING" id="880073.Cabys_1471"/>
<keyword evidence="5" id="KW-1005">Bacterial flagellum biogenesis</keyword>
<gene>
    <name evidence="10" type="primary">fliH</name>
    <name evidence="10" type="ORF">Cabys_1471</name>
    <name evidence="11" type="ORF">Calab_2635</name>
</gene>
<evidence type="ECO:0000256" key="4">
    <source>
        <dbReference type="ARBA" id="ARBA00022448"/>
    </source>
</evidence>